<evidence type="ECO:0000256" key="1">
    <source>
        <dbReference type="ARBA" id="ARBA00022448"/>
    </source>
</evidence>
<dbReference type="Proteomes" id="UP000051934">
    <property type="component" value="Unassembled WGS sequence"/>
</dbReference>
<organism evidence="9 10">
    <name type="scientific">OM182 bacterium BACL3 MAG-120507-bin80</name>
    <dbReference type="NCBI Taxonomy" id="1655577"/>
    <lineage>
        <taxon>Bacteria</taxon>
        <taxon>Pseudomonadati</taxon>
        <taxon>Pseudomonadota</taxon>
        <taxon>Gammaproteobacteria</taxon>
        <taxon>OMG group</taxon>
        <taxon>OM182 clade</taxon>
    </lineage>
</organism>
<dbReference type="SUPFAM" id="SSF46626">
    <property type="entry name" value="Cytochrome c"/>
    <property type="match status" value="1"/>
</dbReference>
<keyword evidence="5 6" id="KW-0408">Iron</keyword>
<feature type="chain" id="PRO_5006423506" description="Cytochrome c domain-containing protein" evidence="7">
    <location>
        <begin position="22"/>
        <end position="161"/>
    </location>
</feature>
<dbReference type="InterPro" id="IPR002323">
    <property type="entry name" value="Cyt_CIE"/>
</dbReference>
<dbReference type="Pfam" id="PF13442">
    <property type="entry name" value="Cytochrome_CBB3"/>
    <property type="match status" value="1"/>
</dbReference>
<keyword evidence="2 6" id="KW-0349">Heme</keyword>
<gene>
    <name evidence="9" type="ORF">ABR69_02800</name>
</gene>
<name>A0A0R2SAV8_9GAMM</name>
<accession>A0A0R2SAV8</accession>
<feature type="domain" description="Cytochrome c" evidence="8">
    <location>
        <begin position="79"/>
        <end position="161"/>
    </location>
</feature>
<proteinExistence type="predicted"/>
<dbReference type="Gene3D" id="1.10.760.10">
    <property type="entry name" value="Cytochrome c-like domain"/>
    <property type="match status" value="1"/>
</dbReference>
<dbReference type="GO" id="GO:0005506">
    <property type="term" value="F:iron ion binding"/>
    <property type="evidence" value="ECO:0007669"/>
    <property type="project" value="InterPro"/>
</dbReference>
<dbReference type="EMBL" id="LIBB01000106">
    <property type="protein sequence ID" value="KRO72028.1"/>
    <property type="molecule type" value="Genomic_DNA"/>
</dbReference>
<dbReference type="PROSITE" id="PS51007">
    <property type="entry name" value="CYTC"/>
    <property type="match status" value="1"/>
</dbReference>
<keyword evidence="7" id="KW-0732">Signal</keyword>
<sequence>MFKKMFAVAALSLFAAGGANAQTAADNIRPARQVCLAGQPCVGNKAESNVGMAAEVAPVAAEPVAAAPMAAAAAAPMAEVAASGFDAEATYMASCNACHAAGVANAPKLGDKAAWDARMEKGMDAIMVNVMNGINAMPAKGLCMTCSADDLQEIVNYMVAK</sequence>
<protein>
    <recommendedName>
        <fullName evidence="8">Cytochrome c domain-containing protein</fullName>
    </recommendedName>
</protein>
<dbReference type="PANTHER" id="PTHR40942">
    <property type="match status" value="1"/>
</dbReference>
<evidence type="ECO:0000256" key="3">
    <source>
        <dbReference type="ARBA" id="ARBA00022723"/>
    </source>
</evidence>
<evidence type="ECO:0000256" key="7">
    <source>
        <dbReference type="SAM" id="SignalP"/>
    </source>
</evidence>
<keyword evidence="4" id="KW-0249">Electron transport</keyword>
<dbReference type="PRINTS" id="PR00607">
    <property type="entry name" value="CYTCHROMECIE"/>
</dbReference>
<evidence type="ECO:0000313" key="9">
    <source>
        <dbReference type="EMBL" id="KRO72028.1"/>
    </source>
</evidence>
<evidence type="ECO:0000313" key="10">
    <source>
        <dbReference type="Proteomes" id="UP000051934"/>
    </source>
</evidence>
<dbReference type="InterPro" id="IPR036909">
    <property type="entry name" value="Cyt_c-like_dom_sf"/>
</dbReference>
<dbReference type="PANTHER" id="PTHR40942:SF2">
    <property type="entry name" value="CYTOCHROME-RELATED"/>
    <property type="match status" value="1"/>
</dbReference>
<dbReference type="GO" id="GO:0009055">
    <property type="term" value="F:electron transfer activity"/>
    <property type="evidence" value="ECO:0007669"/>
    <property type="project" value="InterPro"/>
</dbReference>
<dbReference type="InterPro" id="IPR009056">
    <property type="entry name" value="Cyt_c-like_dom"/>
</dbReference>
<keyword evidence="1" id="KW-0813">Transport</keyword>
<keyword evidence="3 6" id="KW-0479">Metal-binding</keyword>
<dbReference type="AlphaFoldDB" id="A0A0R2SAV8"/>
<comment type="caution">
    <text evidence="9">The sequence shown here is derived from an EMBL/GenBank/DDBJ whole genome shotgun (WGS) entry which is preliminary data.</text>
</comment>
<evidence type="ECO:0000259" key="8">
    <source>
        <dbReference type="PROSITE" id="PS51007"/>
    </source>
</evidence>
<evidence type="ECO:0000256" key="6">
    <source>
        <dbReference type="PROSITE-ProRule" id="PRU00433"/>
    </source>
</evidence>
<reference evidence="9 10" key="1">
    <citation type="submission" date="2015-10" db="EMBL/GenBank/DDBJ databases">
        <title>Metagenome-Assembled Genomes uncover a global brackish microbiome.</title>
        <authorList>
            <person name="Hugerth L.W."/>
            <person name="Larsson J."/>
            <person name="Alneberg J."/>
            <person name="Lindh M.V."/>
            <person name="Legrand C."/>
            <person name="Pinhassi J."/>
            <person name="Andersson A.F."/>
        </authorList>
    </citation>
    <scope>NUCLEOTIDE SEQUENCE [LARGE SCALE GENOMIC DNA]</scope>
    <source>
        <strain evidence="9">BACL4 MAG-120507-bin80</strain>
    </source>
</reference>
<evidence type="ECO:0000256" key="5">
    <source>
        <dbReference type="ARBA" id="ARBA00023004"/>
    </source>
</evidence>
<evidence type="ECO:0000256" key="4">
    <source>
        <dbReference type="ARBA" id="ARBA00022982"/>
    </source>
</evidence>
<feature type="signal peptide" evidence="7">
    <location>
        <begin position="1"/>
        <end position="21"/>
    </location>
</feature>
<dbReference type="GO" id="GO:0020037">
    <property type="term" value="F:heme binding"/>
    <property type="evidence" value="ECO:0007669"/>
    <property type="project" value="InterPro"/>
</dbReference>
<evidence type="ECO:0000256" key="2">
    <source>
        <dbReference type="ARBA" id="ARBA00022617"/>
    </source>
</evidence>